<organism evidence="1 2">
    <name type="scientific">Microvirga arabica</name>
    <dbReference type="NCBI Taxonomy" id="1128671"/>
    <lineage>
        <taxon>Bacteria</taxon>
        <taxon>Pseudomonadati</taxon>
        <taxon>Pseudomonadota</taxon>
        <taxon>Alphaproteobacteria</taxon>
        <taxon>Hyphomicrobiales</taxon>
        <taxon>Methylobacteriaceae</taxon>
        <taxon>Microvirga</taxon>
    </lineage>
</organism>
<evidence type="ECO:0000313" key="1">
    <source>
        <dbReference type="EMBL" id="MFC1458021.1"/>
    </source>
</evidence>
<evidence type="ECO:0000313" key="2">
    <source>
        <dbReference type="Proteomes" id="UP001593940"/>
    </source>
</evidence>
<dbReference type="Proteomes" id="UP001593940">
    <property type="component" value="Unassembled WGS sequence"/>
</dbReference>
<comment type="caution">
    <text evidence="1">The sequence shown here is derived from an EMBL/GenBank/DDBJ whole genome shotgun (WGS) entry which is preliminary data.</text>
</comment>
<keyword evidence="2" id="KW-1185">Reference proteome</keyword>
<gene>
    <name evidence="1" type="ORF">ACETIH_15150</name>
</gene>
<dbReference type="RefSeq" id="WP_377030127.1">
    <property type="nucleotide sequence ID" value="NZ_JBHOMY010000039.1"/>
</dbReference>
<reference evidence="1 2" key="1">
    <citation type="submission" date="2024-09" db="EMBL/GenBank/DDBJ databases">
        <title>Nodulacao em especies de Leguminosae Basais da Amazonia e Caracterizacao dos Rizobios e Bacterias Associadas aos Nodulos.</title>
        <authorList>
            <person name="Jambeiro I.C.A."/>
            <person name="Lopes I.S."/>
            <person name="Aguiar E.R.G.R."/>
            <person name="Santos A.F.J."/>
            <person name="Dos Santos J.M.F."/>
            <person name="Gross E."/>
        </authorList>
    </citation>
    <scope>NUCLEOTIDE SEQUENCE [LARGE SCALE GENOMIC DNA]</scope>
    <source>
        <strain evidence="1 2">BRUESC1165</strain>
    </source>
</reference>
<dbReference type="EMBL" id="JBHOMY010000039">
    <property type="protein sequence ID" value="MFC1458021.1"/>
    <property type="molecule type" value="Genomic_DNA"/>
</dbReference>
<name>A0ABV6Y9R0_9HYPH</name>
<evidence type="ECO:0008006" key="3">
    <source>
        <dbReference type="Google" id="ProtNLM"/>
    </source>
</evidence>
<protein>
    <recommendedName>
        <fullName evidence="3">IS5/IS1182 family transposase</fullName>
    </recommendedName>
</protein>
<sequence length="47" mass="5728">MMGERLVMQESLFYEFRLEDHVPSDHLLRRIDRFVTSNRCQLMRCAP</sequence>
<proteinExistence type="predicted"/>
<accession>A0ABV6Y9R0</accession>